<protein>
    <recommendedName>
        <fullName evidence="5 12">D-alanine aminotransferase</fullName>
        <ecNumber evidence="4 12">2.6.1.21</ecNumber>
    </recommendedName>
</protein>
<comment type="catalytic activity">
    <reaction evidence="9 12">
        <text>D-alanine + 2-oxoglutarate = D-glutamate + pyruvate</text>
        <dbReference type="Rhea" id="RHEA:15869"/>
        <dbReference type="ChEBI" id="CHEBI:15361"/>
        <dbReference type="ChEBI" id="CHEBI:16810"/>
        <dbReference type="ChEBI" id="CHEBI:29986"/>
        <dbReference type="ChEBI" id="CHEBI:57416"/>
        <dbReference type="EC" id="2.6.1.21"/>
    </reaction>
</comment>
<keyword evidence="14" id="KW-1185">Reference proteome</keyword>
<dbReference type="InterPro" id="IPR001544">
    <property type="entry name" value="Aminotrans_IV"/>
</dbReference>
<dbReference type="SUPFAM" id="SSF56752">
    <property type="entry name" value="D-aminoacid aminotransferase-like PLP-dependent enzymes"/>
    <property type="match status" value="1"/>
</dbReference>
<dbReference type="InterPro" id="IPR036038">
    <property type="entry name" value="Aminotransferase-like"/>
</dbReference>
<dbReference type="InterPro" id="IPR005784">
    <property type="entry name" value="D_amino_transT"/>
</dbReference>
<dbReference type="Pfam" id="PF01063">
    <property type="entry name" value="Aminotran_4"/>
    <property type="match status" value="1"/>
</dbReference>
<dbReference type="Gene3D" id="3.20.10.10">
    <property type="entry name" value="D-amino Acid Aminotransferase, subunit A, domain 2"/>
    <property type="match status" value="1"/>
</dbReference>
<comment type="similarity">
    <text evidence="2 10">Belongs to the class-IV pyridoxal-phosphate-dependent aminotransferase family.</text>
</comment>
<evidence type="ECO:0000256" key="11">
    <source>
        <dbReference type="RuleBase" id="RU004516"/>
    </source>
</evidence>
<evidence type="ECO:0000256" key="2">
    <source>
        <dbReference type="ARBA" id="ARBA00009320"/>
    </source>
</evidence>
<evidence type="ECO:0000256" key="10">
    <source>
        <dbReference type="RuleBase" id="RU004106"/>
    </source>
</evidence>
<comment type="cofactor">
    <cofactor evidence="1 11">
        <name>pyridoxal 5'-phosphate</name>
        <dbReference type="ChEBI" id="CHEBI:597326"/>
    </cofactor>
</comment>
<name>A0ABT3X7Z2_9BACL</name>
<accession>A0ABT3X7Z2</accession>
<dbReference type="NCBIfam" id="TIGR01121">
    <property type="entry name" value="D_amino_aminoT"/>
    <property type="match status" value="1"/>
</dbReference>
<evidence type="ECO:0000256" key="9">
    <source>
        <dbReference type="ARBA" id="ARBA00047911"/>
    </source>
</evidence>
<dbReference type="InterPro" id="IPR050571">
    <property type="entry name" value="Class-IV_PLP-Dep_Aminotrnsfr"/>
</dbReference>
<evidence type="ECO:0000256" key="1">
    <source>
        <dbReference type="ARBA" id="ARBA00001933"/>
    </source>
</evidence>
<keyword evidence="6 13" id="KW-0032">Aminotransferase</keyword>
<organism evidence="13 14">
    <name type="scientific">Tumebacillus lacus</name>
    <dbReference type="NCBI Taxonomy" id="2995335"/>
    <lineage>
        <taxon>Bacteria</taxon>
        <taxon>Bacillati</taxon>
        <taxon>Bacillota</taxon>
        <taxon>Bacilli</taxon>
        <taxon>Bacillales</taxon>
        <taxon>Alicyclobacillaceae</taxon>
        <taxon>Tumebacillus</taxon>
    </lineage>
</organism>
<dbReference type="RefSeq" id="WP_267153359.1">
    <property type="nucleotide sequence ID" value="NZ_JAPMLT010000016.1"/>
</dbReference>
<dbReference type="GO" id="GO:0047810">
    <property type="term" value="F:D-alanine-2-oxoglutarate aminotransferase activity"/>
    <property type="evidence" value="ECO:0007669"/>
    <property type="project" value="UniProtKB-EC"/>
</dbReference>
<evidence type="ECO:0000256" key="5">
    <source>
        <dbReference type="ARBA" id="ARBA00021779"/>
    </source>
</evidence>
<dbReference type="Proteomes" id="UP001208017">
    <property type="component" value="Unassembled WGS sequence"/>
</dbReference>
<dbReference type="Gene3D" id="3.30.470.10">
    <property type="match status" value="1"/>
</dbReference>
<evidence type="ECO:0000256" key="4">
    <source>
        <dbReference type="ARBA" id="ARBA00012874"/>
    </source>
</evidence>
<dbReference type="PANTHER" id="PTHR42743:SF10">
    <property type="entry name" value="D-ALANINE AMINOTRANSFERASE"/>
    <property type="match status" value="1"/>
</dbReference>
<dbReference type="PROSITE" id="PS00770">
    <property type="entry name" value="AA_TRANSFER_CLASS_4"/>
    <property type="match status" value="1"/>
</dbReference>
<evidence type="ECO:0000313" key="13">
    <source>
        <dbReference type="EMBL" id="MCX7572108.1"/>
    </source>
</evidence>
<comment type="function">
    <text evidence="12">Acts on the D-isomers of alanine, leucine, aspartate, glutamate, aminobutyrate, norvaline and asparagine. The enzyme transfers an amino group from a substrate D-amino acid to the pyridoxal phosphate cofactor to form pyridoxamine and an alpha-keto acid in the first half-reaction.</text>
</comment>
<evidence type="ECO:0000256" key="3">
    <source>
        <dbReference type="ARBA" id="ARBA00011738"/>
    </source>
</evidence>
<dbReference type="PANTHER" id="PTHR42743">
    <property type="entry name" value="AMINO-ACID AMINOTRANSFERASE"/>
    <property type="match status" value="1"/>
</dbReference>
<dbReference type="InterPro" id="IPR043132">
    <property type="entry name" value="BCAT-like_C"/>
</dbReference>
<keyword evidence="7 13" id="KW-0808">Transferase</keyword>
<dbReference type="InterPro" id="IPR018300">
    <property type="entry name" value="Aminotrans_IV_CS"/>
</dbReference>
<comment type="subunit">
    <text evidence="3">Homodimer.</text>
</comment>
<evidence type="ECO:0000256" key="8">
    <source>
        <dbReference type="ARBA" id="ARBA00022898"/>
    </source>
</evidence>
<keyword evidence="8 11" id="KW-0663">Pyridoxal phosphate</keyword>
<reference evidence="13 14" key="1">
    <citation type="submission" date="2022-11" db="EMBL/GenBank/DDBJ databases">
        <title>Study of microbial diversity in lake waters.</title>
        <authorList>
            <person name="Zhang J."/>
        </authorList>
    </citation>
    <scope>NUCLEOTIDE SEQUENCE [LARGE SCALE GENOMIC DNA]</scope>
    <source>
        <strain evidence="13 14">DT12</strain>
    </source>
</reference>
<dbReference type="InterPro" id="IPR043131">
    <property type="entry name" value="BCAT-like_N"/>
</dbReference>
<dbReference type="EMBL" id="JAPMLT010000016">
    <property type="protein sequence ID" value="MCX7572108.1"/>
    <property type="molecule type" value="Genomic_DNA"/>
</dbReference>
<comment type="caution">
    <text evidence="13">The sequence shown here is derived from an EMBL/GenBank/DDBJ whole genome shotgun (WGS) entry which is preliminary data.</text>
</comment>
<evidence type="ECO:0000313" key="14">
    <source>
        <dbReference type="Proteomes" id="UP001208017"/>
    </source>
</evidence>
<evidence type="ECO:0000256" key="7">
    <source>
        <dbReference type="ARBA" id="ARBA00022679"/>
    </source>
</evidence>
<evidence type="ECO:0000256" key="6">
    <source>
        <dbReference type="ARBA" id="ARBA00022576"/>
    </source>
</evidence>
<gene>
    <name evidence="13" type="primary">dat</name>
    <name evidence="13" type="ORF">OS242_19480</name>
</gene>
<dbReference type="EC" id="2.6.1.21" evidence="4 12"/>
<proteinExistence type="inferred from homology"/>
<dbReference type="CDD" id="cd01558">
    <property type="entry name" value="D-AAT_like"/>
    <property type="match status" value="1"/>
</dbReference>
<sequence>MSLGFHNGEFIALDQKIIPIDERGHQFGDGVYELIKVYKGAPFMMREHLVRLEKSAKAIRLQLNYSIDQLEAIIADGLHRAGLAGQDAEVYIQSTRGIATRLHTFPNVEASTTMTFRPARVIPAELRERGVAITLAVDERWANCYIKSLNLLPNILAKQAAVDNGYYEAVFFRDGYITEGSSTNVYAVKDGTLYTPPATKRILHGITRHAVLRLARELNIPVVEEEFTPDFLSSGDEIFISSTTIEVLPVTTIEGQPVGNGQPGPITRRLYDAVIADATR</sequence>
<evidence type="ECO:0000256" key="12">
    <source>
        <dbReference type="RuleBase" id="RU004520"/>
    </source>
</evidence>